<keyword evidence="4 8" id="KW-1133">Transmembrane helix</keyword>
<evidence type="ECO:0000256" key="8">
    <source>
        <dbReference type="SAM" id="Phobius"/>
    </source>
</evidence>
<keyword evidence="5" id="KW-0406">Ion transport</keyword>
<dbReference type="InterPro" id="IPR001807">
    <property type="entry name" value="ClC"/>
</dbReference>
<accession>A0A9D7IDQ8</accession>
<dbReference type="SUPFAM" id="SSF81340">
    <property type="entry name" value="Clc chloride channel"/>
    <property type="match status" value="1"/>
</dbReference>
<proteinExistence type="predicted"/>
<dbReference type="CDD" id="cd01031">
    <property type="entry name" value="EriC"/>
    <property type="match status" value="1"/>
</dbReference>
<reference evidence="9" key="1">
    <citation type="submission" date="2020-10" db="EMBL/GenBank/DDBJ databases">
        <title>Connecting structure to function with the recovery of over 1000 high-quality activated sludge metagenome-assembled genomes encoding full-length rRNA genes using long-read sequencing.</title>
        <authorList>
            <person name="Singleton C.M."/>
            <person name="Petriglieri F."/>
            <person name="Kristensen J.M."/>
            <person name="Kirkegaard R.H."/>
            <person name="Michaelsen T.Y."/>
            <person name="Andersen M.H."/>
            <person name="Karst S.M."/>
            <person name="Dueholm M.S."/>
            <person name="Nielsen P.H."/>
            <person name="Albertsen M."/>
        </authorList>
    </citation>
    <scope>NUCLEOTIDE SEQUENCE</scope>
    <source>
        <strain evidence="9">EsbW_18-Q3-R4-48_MAXAC.044</strain>
    </source>
</reference>
<feature type="transmembrane region" description="Helical" evidence="8">
    <location>
        <begin position="37"/>
        <end position="60"/>
    </location>
</feature>
<dbReference type="PANTHER" id="PTHR45711">
    <property type="entry name" value="CHLORIDE CHANNEL PROTEIN"/>
    <property type="match status" value="1"/>
</dbReference>
<dbReference type="EMBL" id="JADJNC010000029">
    <property type="protein sequence ID" value="MBK7424370.1"/>
    <property type="molecule type" value="Genomic_DNA"/>
</dbReference>
<keyword evidence="7" id="KW-0868">Chloride</keyword>
<evidence type="ECO:0000256" key="1">
    <source>
        <dbReference type="ARBA" id="ARBA00004141"/>
    </source>
</evidence>
<evidence type="ECO:0000256" key="2">
    <source>
        <dbReference type="ARBA" id="ARBA00022448"/>
    </source>
</evidence>
<comment type="subcellular location">
    <subcellularLocation>
        <location evidence="1">Membrane</location>
        <topology evidence="1">Multi-pass membrane protein</topology>
    </subcellularLocation>
</comment>
<evidence type="ECO:0000313" key="9">
    <source>
        <dbReference type="EMBL" id="MBK7424370.1"/>
    </source>
</evidence>
<dbReference type="AlphaFoldDB" id="A0A9D7IDQ8"/>
<keyword evidence="6 8" id="KW-0472">Membrane</keyword>
<evidence type="ECO:0000313" key="10">
    <source>
        <dbReference type="Proteomes" id="UP000886602"/>
    </source>
</evidence>
<evidence type="ECO:0000256" key="5">
    <source>
        <dbReference type="ARBA" id="ARBA00023065"/>
    </source>
</evidence>
<keyword evidence="2" id="KW-0813">Transport</keyword>
<evidence type="ECO:0000256" key="7">
    <source>
        <dbReference type="ARBA" id="ARBA00023214"/>
    </source>
</evidence>
<sequence>MASLAGLGAGVIGALFRLALEQANRFRDALLARMDVWGIGGFVLFVALVAGAAAIAAWMVRCLAPSASGSGIPRVMAVLDGEVAPAPLRVIPVKFLAGTLAIGSGLALGREGPIVQMGASIAYQIGKLLRRNWTDCRALMAAGAGAGFAVAFNAPIAGALFVFEGLLKRFEARLVIAALAASAVAIWVGRATFGDTPEFTVGALAQPGLDKMPYFVLLGIGAGLAGTLYNRTLLATLRTADRFSALPVELRAALVGAAVGAIAWFAPSLVGAGDGLAQQALRGEGTLAVLPALFLFRLGLIALSVAAGAPGGLLVPLLALGAELGLWIGLLCALAFPGMAFEPEGFALVGMAALFTAIVRAPLTAIVLVAEMTANLTMLLPMIVACFAAMLVSTLFGDMSILDSLKERSLIRSKRTTGDVDQYNAQK</sequence>
<feature type="transmembrane region" description="Helical" evidence="8">
    <location>
        <begin position="214"/>
        <end position="232"/>
    </location>
</feature>
<dbReference type="Pfam" id="PF00654">
    <property type="entry name" value="Voltage_CLC"/>
    <property type="match status" value="1"/>
</dbReference>
<feature type="transmembrane region" description="Helical" evidence="8">
    <location>
        <begin position="138"/>
        <end position="162"/>
    </location>
</feature>
<dbReference type="Proteomes" id="UP000886602">
    <property type="component" value="Unassembled WGS sequence"/>
</dbReference>
<dbReference type="GO" id="GO:0005886">
    <property type="term" value="C:plasma membrane"/>
    <property type="evidence" value="ECO:0007669"/>
    <property type="project" value="TreeGrafter"/>
</dbReference>
<feature type="transmembrane region" description="Helical" evidence="8">
    <location>
        <begin position="348"/>
        <end position="370"/>
    </location>
</feature>
<dbReference type="Gene3D" id="1.10.3080.10">
    <property type="entry name" value="Clc chloride channel"/>
    <property type="match status" value="1"/>
</dbReference>
<name>A0A9D7IDQ8_9RHOO</name>
<gene>
    <name evidence="9" type="ORF">IPJ48_15530</name>
</gene>
<feature type="transmembrane region" description="Helical" evidence="8">
    <location>
        <begin position="174"/>
        <end position="193"/>
    </location>
</feature>
<dbReference type="GO" id="GO:0005247">
    <property type="term" value="F:voltage-gated chloride channel activity"/>
    <property type="evidence" value="ECO:0007669"/>
    <property type="project" value="TreeGrafter"/>
</dbReference>
<protein>
    <submittedName>
        <fullName evidence="9">ClC family H(+)/Cl(-) exchange transporter</fullName>
    </submittedName>
</protein>
<feature type="transmembrane region" description="Helical" evidence="8">
    <location>
        <begin position="313"/>
        <end position="336"/>
    </location>
</feature>
<evidence type="ECO:0000256" key="4">
    <source>
        <dbReference type="ARBA" id="ARBA00022989"/>
    </source>
</evidence>
<evidence type="ECO:0000256" key="3">
    <source>
        <dbReference type="ARBA" id="ARBA00022692"/>
    </source>
</evidence>
<dbReference type="PRINTS" id="PR00762">
    <property type="entry name" value="CLCHANNEL"/>
</dbReference>
<dbReference type="InterPro" id="IPR014743">
    <property type="entry name" value="Cl-channel_core"/>
</dbReference>
<evidence type="ECO:0000256" key="6">
    <source>
        <dbReference type="ARBA" id="ARBA00023136"/>
    </source>
</evidence>
<feature type="transmembrane region" description="Helical" evidence="8">
    <location>
        <begin position="252"/>
        <end position="273"/>
    </location>
</feature>
<comment type="caution">
    <text evidence="9">The sequence shown here is derived from an EMBL/GenBank/DDBJ whole genome shotgun (WGS) entry which is preliminary data.</text>
</comment>
<organism evidence="9 10">
    <name type="scientific">Candidatus Propionivibrio dominans</name>
    <dbReference type="NCBI Taxonomy" id="2954373"/>
    <lineage>
        <taxon>Bacteria</taxon>
        <taxon>Pseudomonadati</taxon>
        <taxon>Pseudomonadota</taxon>
        <taxon>Betaproteobacteria</taxon>
        <taxon>Rhodocyclales</taxon>
        <taxon>Rhodocyclaceae</taxon>
        <taxon>Propionivibrio</taxon>
    </lineage>
</organism>
<keyword evidence="3 8" id="KW-0812">Transmembrane</keyword>
<feature type="transmembrane region" description="Helical" evidence="8">
    <location>
        <begin position="285"/>
        <end position="307"/>
    </location>
</feature>
<feature type="transmembrane region" description="Helical" evidence="8">
    <location>
        <begin position="382"/>
        <end position="405"/>
    </location>
</feature>
<dbReference type="PANTHER" id="PTHR45711:SF6">
    <property type="entry name" value="CHLORIDE CHANNEL PROTEIN"/>
    <property type="match status" value="1"/>
</dbReference>